<evidence type="ECO:0000256" key="1">
    <source>
        <dbReference type="SAM" id="Coils"/>
    </source>
</evidence>
<feature type="region of interest" description="Disordered" evidence="2">
    <location>
        <begin position="157"/>
        <end position="183"/>
    </location>
</feature>
<reference evidence="4" key="2">
    <citation type="submission" date="2020-05" db="UniProtKB">
        <authorList>
            <consortium name="EnsemblMetazoa"/>
        </authorList>
    </citation>
    <scope>IDENTIFICATION</scope>
    <source>
        <strain evidence="4">IAEA</strain>
    </source>
</reference>
<keyword evidence="1" id="KW-0175">Coiled coil</keyword>
<protein>
    <recommendedName>
        <fullName evidence="3">ABC1 atypical kinase-like domain-containing protein</fullName>
    </recommendedName>
</protein>
<dbReference type="Proteomes" id="UP000092460">
    <property type="component" value="Unassembled WGS sequence"/>
</dbReference>
<feature type="compositionally biased region" description="Basic and acidic residues" evidence="2">
    <location>
        <begin position="172"/>
        <end position="181"/>
    </location>
</feature>
<dbReference type="PANTHER" id="PTHR43173">
    <property type="entry name" value="ABC1 FAMILY PROTEIN"/>
    <property type="match status" value="1"/>
</dbReference>
<accession>A0A1B0BXB6</accession>
<dbReference type="VEuPathDB" id="VectorBase:GPPI043336"/>
<proteinExistence type="predicted"/>
<dbReference type="EnsemblMetazoa" id="GPPI043336-RA">
    <property type="protein sequence ID" value="GPPI043336-PA"/>
    <property type="gene ID" value="GPPI043336"/>
</dbReference>
<reference evidence="5" key="1">
    <citation type="submission" date="2015-01" db="EMBL/GenBank/DDBJ databases">
        <authorList>
            <person name="Aksoy S."/>
            <person name="Warren W."/>
            <person name="Wilson R.K."/>
        </authorList>
    </citation>
    <scope>NUCLEOTIDE SEQUENCE [LARGE SCALE GENOMIC DNA]</scope>
    <source>
        <strain evidence="5">IAEA</strain>
    </source>
</reference>
<evidence type="ECO:0000256" key="2">
    <source>
        <dbReference type="SAM" id="MobiDB-lite"/>
    </source>
</evidence>
<dbReference type="InterPro" id="IPR051130">
    <property type="entry name" value="Mito_struct-func_regulator"/>
</dbReference>
<feature type="domain" description="ABC1 atypical kinase-like" evidence="3">
    <location>
        <begin position="73"/>
        <end position="126"/>
    </location>
</feature>
<sequence length="351" mass="39731">MEKTQLRNIDYVLLSECDPSYESKLKNVHQRSANRLLEACLLKGGLYIKVGQGFAAIIHILPEEYTSTLSNLQDKCLPTSQAVFIKDFGHKPEELFKEFDYKPKAAASIAQVFKAKLENGQEVAVKRGFDLEINQVTGPVEIGGEQINHMAGPVEIGREEEEKEDSLVGTDDDQRTGKTDEPMTMENLRSPYLFSDDIYISGPSSSDHTRLIKRLDEATADKEIQKCRIAAYEAQLEEANADKEIQKRRTAAYVAQLKEANAEREIQKRRFAAYEAQLEPQPDSVVLDLGELREVVKCLTTEDKVAQITFDEVFTNNLAVYSRSTDTLIGCQYADDKQKETYAWRQLLTLF</sequence>
<name>A0A1B0BXB6_9MUSC</name>
<dbReference type="AlphaFoldDB" id="A0A1B0BXB6"/>
<organism evidence="4 5">
    <name type="scientific">Glossina palpalis gambiensis</name>
    <dbReference type="NCBI Taxonomy" id="67801"/>
    <lineage>
        <taxon>Eukaryota</taxon>
        <taxon>Metazoa</taxon>
        <taxon>Ecdysozoa</taxon>
        <taxon>Arthropoda</taxon>
        <taxon>Hexapoda</taxon>
        <taxon>Insecta</taxon>
        <taxon>Pterygota</taxon>
        <taxon>Neoptera</taxon>
        <taxon>Endopterygota</taxon>
        <taxon>Diptera</taxon>
        <taxon>Brachycera</taxon>
        <taxon>Muscomorpha</taxon>
        <taxon>Hippoboscoidea</taxon>
        <taxon>Glossinidae</taxon>
        <taxon>Glossina</taxon>
    </lineage>
</organism>
<dbReference type="EMBL" id="JXJN01022154">
    <property type="status" value="NOT_ANNOTATED_CDS"/>
    <property type="molecule type" value="Genomic_DNA"/>
</dbReference>
<dbReference type="STRING" id="67801.A0A1B0BXB6"/>
<evidence type="ECO:0000313" key="5">
    <source>
        <dbReference type="Proteomes" id="UP000092460"/>
    </source>
</evidence>
<evidence type="ECO:0000313" key="4">
    <source>
        <dbReference type="EnsemblMetazoa" id="GPPI043336-PA"/>
    </source>
</evidence>
<dbReference type="EMBL" id="JXJN01022153">
    <property type="status" value="NOT_ANNOTATED_CDS"/>
    <property type="molecule type" value="Genomic_DNA"/>
</dbReference>
<feature type="coiled-coil region" evidence="1">
    <location>
        <begin position="215"/>
        <end position="277"/>
    </location>
</feature>
<keyword evidence="5" id="KW-1185">Reference proteome</keyword>
<dbReference type="PANTHER" id="PTHR43173:SF28">
    <property type="entry name" value="AARF DOMAIN CONTAINING KINASE 5"/>
    <property type="match status" value="1"/>
</dbReference>
<dbReference type="InterPro" id="IPR004147">
    <property type="entry name" value="ABC1_dom"/>
</dbReference>
<dbReference type="Pfam" id="PF03109">
    <property type="entry name" value="ABC1"/>
    <property type="match status" value="1"/>
</dbReference>
<evidence type="ECO:0000259" key="3">
    <source>
        <dbReference type="Pfam" id="PF03109"/>
    </source>
</evidence>